<reference evidence="2 3" key="1">
    <citation type="submission" date="2016-10" db="EMBL/GenBank/DDBJ databases">
        <title>Paenibacillus species isolates.</title>
        <authorList>
            <person name="Beno S.M."/>
        </authorList>
    </citation>
    <scope>NUCLEOTIDE SEQUENCE [LARGE SCALE GENOMIC DNA]</scope>
    <source>
        <strain evidence="2 3">FSL H7-0918</strain>
    </source>
</reference>
<comment type="caution">
    <text evidence="2">The sequence shown here is derived from an EMBL/GenBank/DDBJ whole genome shotgun (WGS) entry which is preliminary data.</text>
</comment>
<dbReference type="InterPro" id="IPR010390">
    <property type="entry name" value="ABC-2_transporter-like"/>
</dbReference>
<feature type="transmembrane region" description="Helical" evidence="1">
    <location>
        <begin position="21"/>
        <end position="47"/>
    </location>
</feature>
<feature type="transmembrane region" description="Helical" evidence="1">
    <location>
        <begin position="59"/>
        <end position="80"/>
    </location>
</feature>
<proteinExistence type="predicted"/>
<dbReference type="PANTHER" id="PTHR36833">
    <property type="entry name" value="SLR0610 PROTEIN-RELATED"/>
    <property type="match status" value="1"/>
</dbReference>
<feature type="transmembrane region" description="Helical" evidence="1">
    <location>
        <begin position="117"/>
        <end position="136"/>
    </location>
</feature>
<protein>
    <recommendedName>
        <fullName evidence="4">ABC transporter permease</fullName>
    </recommendedName>
</protein>
<evidence type="ECO:0000256" key="1">
    <source>
        <dbReference type="SAM" id="Phobius"/>
    </source>
</evidence>
<accession>A0AB36JM48</accession>
<evidence type="ECO:0008006" key="4">
    <source>
        <dbReference type="Google" id="ProtNLM"/>
    </source>
</evidence>
<keyword evidence="1" id="KW-0812">Transmembrane</keyword>
<gene>
    <name evidence="2" type="ORF">BSK47_03590</name>
</gene>
<dbReference type="AlphaFoldDB" id="A0AB36JM48"/>
<dbReference type="RefSeq" id="WP_076133534.1">
    <property type="nucleotide sequence ID" value="NZ_MPTO01000003.1"/>
</dbReference>
<evidence type="ECO:0000313" key="2">
    <source>
        <dbReference type="EMBL" id="OME23548.1"/>
    </source>
</evidence>
<dbReference type="PANTHER" id="PTHR36833:SF1">
    <property type="entry name" value="INTEGRAL MEMBRANE TRANSPORT PROTEIN"/>
    <property type="match status" value="1"/>
</dbReference>
<organism evidence="2 3">
    <name type="scientific">Paenibacillus odorifer</name>
    <dbReference type="NCBI Taxonomy" id="189426"/>
    <lineage>
        <taxon>Bacteria</taxon>
        <taxon>Bacillati</taxon>
        <taxon>Bacillota</taxon>
        <taxon>Bacilli</taxon>
        <taxon>Bacillales</taxon>
        <taxon>Paenibacillaceae</taxon>
        <taxon>Paenibacillus</taxon>
    </lineage>
</organism>
<keyword evidence="1" id="KW-1133">Transmembrane helix</keyword>
<dbReference type="Proteomes" id="UP000187323">
    <property type="component" value="Unassembled WGS sequence"/>
</dbReference>
<sequence length="266" mass="30821">MRDTFRLYFEIIKLKISTQGQYPLNAVIGFLNQIFVFVFEFWAMWALFNRFGSIDNWDFIEVLIPFGIINLSYAIAETFFRGFETNMSQLVRDGEYDRYLLRPRDTIVQISAFHFQFVRFGRVLQAVIVLIIGLVLNHDKIQGIEWLLILFAATGGWALFIALYILTGIIIFKIVERPEFMNLLIQGSVTTMQYPKTIFPKWIQSVFTFIIPVTFATYYPVAAILGKDSSLPFILSCLSPIICYLFLILTIILFKKVEKTYISTGS</sequence>
<feature type="transmembrane region" description="Helical" evidence="1">
    <location>
        <begin position="233"/>
        <end position="254"/>
    </location>
</feature>
<evidence type="ECO:0000313" key="3">
    <source>
        <dbReference type="Proteomes" id="UP000187323"/>
    </source>
</evidence>
<dbReference type="Pfam" id="PF06182">
    <property type="entry name" value="ABC2_membrane_6"/>
    <property type="match status" value="1"/>
</dbReference>
<name>A0AB36JM48_9BACL</name>
<feature type="transmembrane region" description="Helical" evidence="1">
    <location>
        <begin position="202"/>
        <end position="221"/>
    </location>
</feature>
<keyword evidence="1" id="KW-0472">Membrane</keyword>
<feature type="transmembrane region" description="Helical" evidence="1">
    <location>
        <begin position="148"/>
        <end position="172"/>
    </location>
</feature>
<dbReference type="EMBL" id="MPTO01000003">
    <property type="protein sequence ID" value="OME23548.1"/>
    <property type="molecule type" value="Genomic_DNA"/>
</dbReference>